<proteinExistence type="predicted"/>
<dbReference type="Pfam" id="PF18962">
    <property type="entry name" value="Por_Secre_tail"/>
    <property type="match status" value="1"/>
</dbReference>
<feature type="chain" id="PRO_5012425245" evidence="1">
    <location>
        <begin position="21"/>
        <end position="371"/>
    </location>
</feature>
<gene>
    <name evidence="3" type="ORF">SAMN06297358_0862</name>
</gene>
<feature type="domain" description="Secretion system C-terminal sorting" evidence="2">
    <location>
        <begin position="299"/>
        <end position="368"/>
    </location>
</feature>
<dbReference type="Proteomes" id="UP000219281">
    <property type="component" value="Unassembled WGS sequence"/>
</dbReference>
<dbReference type="RefSeq" id="WP_097129050.1">
    <property type="nucleotide sequence ID" value="NZ_OCMT01000001.1"/>
</dbReference>
<feature type="signal peptide" evidence="1">
    <location>
        <begin position="1"/>
        <end position="20"/>
    </location>
</feature>
<keyword evidence="4" id="KW-1185">Reference proteome</keyword>
<keyword evidence="1" id="KW-0732">Signal</keyword>
<accession>A0A285ZT41</accession>
<sequence>MIKNYLILLLSIFSITGLSAQTTETFETVPANAKSFVSNGKTFSLSTNGINFYVYDSGSANQGYSNSKKFIHADDSYEQKGIISSPSGFKVNNLWIYLAGNALQEPNVTNDGAPGSVTFIGKLAGSTKFTVTKSNVSSNIGYASPGNGFTFVNFSNLEGMDNSNTLIDQLEIQLSANYDYFAIDNFTTSPNTVLPVDLISFTAKTENNSIRLDWTTQSENNNKSFTLLRSDNKINFNPIATINGQGNKQTKTEYTFNDRLPSAGTNYYQLVQTDYNGDSKQIGIKAAEFGLDAENLITLFPNPATTSVKVKFSQQTSRIDLVDLNGRLIETSKIDSSATFHNFNVAKLPAGIYFIKLNQEVATKSIKFIKI</sequence>
<dbReference type="InterPro" id="IPR026444">
    <property type="entry name" value="Secre_tail"/>
</dbReference>
<evidence type="ECO:0000256" key="1">
    <source>
        <dbReference type="SAM" id="SignalP"/>
    </source>
</evidence>
<evidence type="ECO:0000313" key="4">
    <source>
        <dbReference type="Proteomes" id="UP000219281"/>
    </source>
</evidence>
<dbReference type="Gene3D" id="2.60.40.10">
    <property type="entry name" value="Immunoglobulins"/>
    <property type="match status" value="1"/>
</dbReference>
<organism evidence="3 4">
    <name type="scientific">Pedobacter xixiisoli</name>
    <dbReference type="NCBI Taxonomy" id="1476464"/>
    <lineage>
        <taxon>Bacteria</taxon>
        <taxon>Pseudomonadati</taxon>
        <taxon>Bacteroidota</taxon>
        <taxon>Sphingobacteriia</taxon>
        <taxon>Sphingobacteriales</taxon>
        <taxon>Sphingobacteriaceae</taxon>
        <taxon>Pedobacter</taxon>
    </lineage>
</organism>
<protein>
    <submittedName>
        <fullName evidence="3">Por secretion system C-terminal sorting domain-containing protein</fullName>
    </submittedName>
</protein>
<dbReference type="NCBIfam" id="TIGR04183">
    <property type="entry name" value="Por_Secre_tail"/>
    <property type="match status" value="1"/>
</dbReference>
<name>A0A285ZT41_9SPHI</name>
<evidence type="ECO:0000259" key="2">
    <source>
        <dbReference type="Pfam" id="PF18962"/>
    </source>
</evidence>
<dbReference type="EMBL" id="OCMT01000001">
    <property type="protein sequence ID" value="SOD12812.1"/>
    <property type="molecule type" value="Genomic_DNA"/>
</dbReference>
<dbReference type="OrthoDB" id="756070at2"/>
<evidence type="ECO:0000313" key="3">
    <source>
        <dbReference type="EMBL" id="SOD12812.1"/>
    </source>
</evidence>
<dbReference type="InterPro" id="IPR013783">
    <property type="entry name" value="Ig-like_fold"/>
</dbReference>
<reference evidence="4" key="1">
    <citation type="submission" date="2017-09" db="EMBL/GenBank/DDBJ databases">
        <authorList>
            <person name="Varghese N."/>
            <person name="Submissions S."/>
        </authorList>
    </citation>
    <scope>NUCLEOTIDE SEQUENCE [LARGE SCALE GENOMIC DNA]</scope>
    <source>
        <strain evidence="4">CGMCC 1.12803</strain>
    </source>
</reference>
<dbReference type="AlphaFoldDB" id="A0A285ZT41"/>